<protein>
    <submittedName>
        <fullName evidence="2">Uncharacterized protein</fullName>
    </submittedName>
</protein>
<dbReference type="Proteomes" id="UP000440694">
    <property type="component" value="Unassembled WGS sequence"/>
</dbReference>
<keyword evidence="3" id="KW-1185">Reference proteome</keyword>
<feature type="region of interest" description="Disordered" evidence="1">
    <location>
        <begin position="144"/>
        <end position="172"/>
    </location>
</feature>
<proteinExistence type="predicted"/>
<reference evidence="2 3" key="1">
    <citation type="submission" date="2019-11" db="EMBL/GenBank/DDBJ databases">
        <title>Identification of a novel strain.</title>
        <authorList>
            <person name="Xu Q."/>
            <person name="Wang G."/>
        </authorList>
    </citation>
    <scope>NUCLEOTIDE SEQUENCE [LARGE SCALE GENOMIC DNA]</scope>
    <source>
        <strain evidence="3">xq</strain>
    </source>
</reference>
<evidence type="ECO:0000313" key="3">
    <source>
        <dbReference type="Proteomes" id="UP000440694"/>
    </source>
</evidence>
<sequence>MRWQRLENSDHSTARSVRLASPLVFATCIAAVGALLFASTPAPAEEELVEGGKVTDIEDPGSGMPASNPRVKSLLAGHSNDFVTLCVAGCAGKPAIVQVLPKPVQARTAAMRTTAAGGARQPSPAAADNSVTCVAGCGGKAGEAVQRLPDLLPPKPVAPRSEDGNEPLDIVR</sequence>
<evidence type="ECO:0000313" key="2">
    <source>
        <dbReference type="EMBL" id="MTD95707.1"/>
    </source>
</evidence>
<gene>
    <name evidence="2" type="ORF">GIW81_15310</name>
</gene>
<name>A0A6I3KPX3_9HYPH</name>
<accession>A0A6I3KPX3</accession>
<organism evidence="2 3">
    <name type="scientific">Hyphomicrobium album</name>
    <dbReference type="NCBI Taxonomy" id="2665159"/>
    <lineage>
        <taxon>Bacteria</taxon>
        <taxon>Pseudomonadati</taxon>
        <taxon>Pseudomonadota</taxon>
        <taxon>Alphaproteobacteria</taxon>
        <taxon>Hyphomicrobiales</taxon>
        <taxon>Hyphomicrobiaceae</taxon>
        <taxon>Hyphomicrobium</taxon>
    </lineage>
</organism>
<dbReference type="EMBL" id="WMBQ01000002">
    <property type="protein sequence ID" value="MTD95707.1"/>
    <property type="molecule type" value="Genomic_DNA"/>
</dbReference>
<dbReference type="RefSeq" id="WP_154740220.1">
    <property type="nucleotide sequence ID" value="NZ_WMBQ01000002.1"/>
</dbReference>
<comment type="caution">
    <text evidence="2">The sequence shown here is derived from an EMBL/GenBank/DDBJ whole genome shotgun (WGS) entry which is preliminary data.</text>
</comment>
<evidence type="ECO:0000256" key="1">
    <source>
        <dbReference type="SAM" id="MobiDB-lite"/>
    </source>
</evidence>
<dbReference type="AlphaFoldDB" id="A0A6I3KPX3"/>